<protein>
    <recommendedName>
        <fullName evidence="4">Flagellar motor switch protein FliG</fullName>
    </recommendedName>
</protein>
<reference evidence="14" key="1">
    <citation type="journal article" date="2014" name="Int. J. Syst. Evol. Microbiol.">
        <title>Complete genome sequence of Corynebacterium casei LMG S-19264T (=DSM 44701T), isolated from a smear-ripened cheese.</title>
        <authorList>
            <consortium name="US DOE Joint Genome Institute (JGI-PGF)"/>
            <person name="Walter F."/>
            <person name="Albersmeier A."/>
            <person name="Kalinowski J."/>
            <person name="Ruckert C."/>
        </authorList>
    </citation>
    <scope>NUCLEOTIDE SEQUENCE</scope>
    <source>
        <strain evidence="14">CGMCC 1.15519</strain>
    </source>
</reference>
<dbReference type="RefSeq" id="WP_188764021.1">
    <property type="nucleotide sequence ID" value="NZ_BMJM01000014.1"/>
</dbReference>
<evidence type="ECO:0000256" key="6">
    <source>
        <dbReference type="ARBA" id="ARBA00022500"/>
    </source>
</evidence>
<evidence type="ECO:0000256" key="1">
    <source>
        <dbReference type="ARBA" id="ARBA00004117"/>
    </source>
</evidence>
<evidence type="ECO:0000256" key="8">
    <source>
        <dbReference type="ARBA" id="ARBA00023136"/>
    </source>
</evidence>
<dbReference type="AlphaFoldDB" id="A0A916ZZV1"/>
<dbReference type="Proteomes" id="UP000635071">
    <property type="component" value="Unassembled WGS sequence"/>
</dbReference>
<feature type="domain" description="Flagellar motor switch protein FliG C-terminal" evidence="11">
    <location>
        <begin position="216"/>
        <end position="322"/>
    </location>
</feature>
<dbReference type="GO" id="GO:0005886">
    <property type="term" value="C:plasma membrane"/>
    <property type="evidence" value="ECO:0007669"/>
    <property type="project" value="UniProtKB-SubCell"/>
</dbReference>
<evidence type="ECO:0000259" key="12">
    <source>
        <dbReference type="Pfam" id="PF14841"/>
    </source>
</evidence>
<dbReference type="PRINTS" id="PR00954">
    <property type="entry name" value="FLGMOTORFLIG"/>
</dbReference>
<evidence type="ECO:0000313" key="15">
    <source>
        <dbReference type="Proteomes" id="UP000635071"/>
    </source>
</evidence>
<evidence type="ECO:0000256" key="5">
    <source>
        <dbReference type="ARBA" id="ARBA00022475"/>
    </source>
</evidence>
<keyword evidence="5" id="KW-1003">Cell membrane</keyword>
<keyword evidence="14" id="KW-0966">Cell projection</keyword>
<dbReference type="GO" id="GO:0006935">
    <property type="term" value="P:chemotaxis"/>
    <property type="evidence" value="ECO:0007669"/>
    <property type="project" value="UniProtKB-KW"/>
</dbReference>
<dbReference type="Pfam" id="PF14842">
    <property type="entry name" value="FliG_N"/>
    <property type="match status" value="1"/>
</dbReference>
<dbReference type="GO" id="GO:0071973">
    <property type="term" value="P:bacterial-type flagellum-dependent cell motility"/>
    <property type="evidence" value="ECO:0007669"/>
    <property type="project" value="InterPro"/>
</dbReference>
<comment type="function">
    <text evidence="10">FliG is one of three proteins (FliG, FliN, FliM) that forms the rotor-mounted switch complex (C ring), located at the base of the basal body. This complex interacts with the CheY and CheZ chemotaxis proteins, in addition to contacting components of the motor that determine the direction of flagellar rotation.</text>
</comment>
<dbReference type="Pfam" id="PF14841">
    <property type="entry name" value="FliG_M"/>
    <property type="match status" value="1"/>
</dbReference>
<dbReference type="SUPFAM" id="SSF48029">
    <property type="entry name" value="FliG"/>
    <property type="match status" value="2"/>
</dbReference>
<keyword evidence="7" id="KW-0283">Flagellar rotation</keyword>
<keyword evidence="6" id="KW-0145">Chemotaxis</keyword>
<dbReference type="InterPro" id="IPR028263">
    <property type="entry name" value="FliG_N"/>
</dbReference>
<keyword evidence="14" id="KW-0282">Flagellum</keyword>
<keyword evidence="14" id="KW-0969">Cilium</keyword>
<dbReference type="EMBL" id="BMJM01000014">
    <property type="protein sequence ID" value="GGE20708.1"/>
    <property type="molecule type" value="Genomic_DNA"/>
</dbReference>
<evidence type="ECO:0000256" key="9">
    <source>
        <dbReference type="ARBA" id="ARBA00023143"/>
    </source>
</evidence>
<keyword evidence="9" id="KW-0975">Bacterial flagellum</keyword>
<evidence type="ECO:0000256" key="3">
    <source>
        <dbReference type="ARBA" id="ARBA00010299"/>
    </source>
</evidence>
<dbReference type="Gene3D" id="1.10.220.30">
    <property type="match status" value="3"/>
</dbReference>
<evidence type="ECO:0000259" key="13">
    <source>
        <dbReference type="Pfam" id="PF14842"/>
    </source>
</evidence>
<dbReference type="GO" id="GO:0009425">
    <property type="term" value="C:bacterial-type flagellum basal body"/>
    <property type="evidence" value="ECO:0007669"/>
    <property type="project" value="UniProtKB-SubCell"/>
</dbReference>
<name>A0A916ZZV1_9SPHN</name>
<evidence type="ECO:0000256" key="7">
    <source>
        <dbReference type="ARBA" id="ARBA00022779"/>
    </source>
</evidence>
<feature type="domain" description="Flagellar motor switch protein FliG middle" evidence="12">
    <location>
        <begin position="116"/>
        <end position="186"/>
    </location>
</feature>
<comment type="similarity">
    <text evidence="3">Belongs to the FliG family.</text>
</comment>
<reference evidence="14" key="2">
    <citation type="submission" date="2020-09" db="EMBL/GenBank/DDBJ databases">
        <authorList>
            <person name="Sun Q."/>
            <person name="Zhou Y."/>
        </authorList>
    </citation>
    <scope>NUCLEOTIDE SEQUENCE</scope>
    <source>
        <strain evidence="14">CGMCC 1.15519</strain>
    </source>
</reference>
<gene>
    <name evidence="14" type="primary">fliG</name>
    <name evidence="14" type="ORF">GCM10011529_29210</name>
</gene>
<accession>A0A916ZZV1</accession>
<dbReference type="PANTHER" id="PTHR30534:SF0">
    <property type="entry name" value="FLAGELLAR MOTOR SWITCH PROTEIN FLIG"/>
    <property type="match status" value="1"/>
</dbReference>
<dbReference type="PANTHER" id="PTHR30534">
    <property type="entry name" value="FLAGELLAR MOTOR SWITCH PROTEIN FLIG"/>
    <property type="match status" value="1"/>
</dbReference>
<comment type="subcellular location">
    <subcellularLocation>
        <location evidence="1">Bacterial flagellum basal body</location>
    </subcellularLocation>
    <subcellularLocation>
        <location evidence="2">Cell membrane</location>
        <topology evidence="2">Peripheral membrane protein</topology>
        <orientation evidence="2">Cytoplasmic side</orientation>
    </subcellularLocation>
</comment>
<evidence type="ECO:0000259" key="11">
    <source>
        <dbReference type="Pfam" id="PF01706"/>
    </source>
</evidence>
<dbReference type="InterPro" id="IPR023087">
    <property type="entry name" value="Flg_Motor_Flig_C"/>
</dbReference>
<evidence type="ECO:0000256" key="2">
    <source>
        <dbReference type="ARBA" id="ARBA00004413"/>
    </source>
</evidence>
<organism evidence="14 15">
    <name type="scientific">Sandarakinorhabdus glacialis</name>
    <dbReference type="NCBI Taxonomy" id="1614636"/>
    <lineage>
        <taxon>Bacteria</taxon>
        <taxon>Pseudomonadati</taxon>
        <taxon>Pseudomonadota</taxon>
        <taxon>Alphaproteobacteria</taxon>
        <taxon>Sphingomonadales</taxon>
        <taxon>Sphingosinicellaceae</taxon>
        <taxon>Sandarakinorhabdus</taxon>
    </lineage>
</organism>
<keyword evidence="8" id="KW-0472">Membrane</keyword>
<sequence length="330" mass="34319">MTGVLSGAQKCAILVLLLEEPQAADMLRRMDAAEVRAVGEAMLSVAEIEPAAIDAVLGEFIERTRGVSALDSQGRQVRAVLSRALGTPRAERVIDHIGPPAAARRFAGLDWLDAGTIAALLADEHPQAVAVVLAHLPETVAAAVLDGLPEAMQGDLVLRLATLKPVAPAVIAGLEADLDAKLLAQDQPVNNASLAGPGFTARMVKLSANKKGLLAALAEMDETLAGEIAAQQFVFGDMILLSLKDVQLVLREADPQGLAAALKGADAELRALIFSAMSSRAATQLQDDLAERGPMKRAEVEAAQAEICGLVRRLGDSGALMLPGAVGAYV</sequence>
<dbReference type="GO" id="GO:0003774">
    <property type="term" value="F:cytoskeletal motor activity"/>
    <property type="evidence" value="ECO:0007669"/>
    <property type="project" value="InterPro"/>
</dbReference>
<dbReference type="InterPro" id="IPR032779">
    <property type="entry name" value="FliG_M"/>
</dbReference>
<keyword evidence="15" id="KW-1185">Reference proteome</keyword>
<feature type="domain" description="Flagellar motor switch protein FliG N-terminal" evidence="13">
    <location>
        <begin position="5"/>
        <end position="104"/>
    </location>
</feature>
<dbReference type="InterPro" id="IPR000090">
    <property type="entry name" value="Flg_Motor_Flig"/>
</dbReference>
<comment type="caution">
    <text evidence="14">The sequence shown here is derived from an EMBL/GenBank/DDBJ whole genome shotgun (WGS) entry which is preliminary data.</text>
</comment>
<proteinExistence type="inferred from homology"/>
<evidence type="ECO:0000256" key="10">
    <source>
        <dbReference type="ARBA" id="ARBA00025598"/>
    </source>
</evidence>
<evidence type="ECO:0000256" key="4">
    <source>
        <dbReference type="ARBA" id="ARBA00021870"/>
    </source>
</evidence>
<evidence type="ECO:0000313" key="14">
    <source>
        <dbReference type="EMBL" id="GGE20708.1"/>
    </source>
</evidence>
<dbReference type="InterPro" id="IPR011002">
    <property type="entry name" value="FliG_a-hlx"/>
</dbReference>
<dbReference type="Pfam" id="PF01706">
    <property type="entry name" value="FliG_C"/>
    <property type="match status" value="1"/>
</dbReference>